<feature type="region of interest" description="Disordered" evidence="1">
    <location>
        <begin position="669"/>
        <end position="726"/>
    </location>
</feature>
<protein>
    <recommendedName>
        <fullName evidence="2">C2 domain-containing protein</fullName>
    </recommendedName>
</protein>
<feature type="compositionally biased region" description="Polar residues" evidence="1">
    <location>
        <begin position="687"/>
        <end position="713"/>
    </location>
</feature>
<dbReference type="Gene3D" id="2.60.40.150">
    <property type="entry name" value="C2 domain"/>
    <property type="match status" value="1"/>
</dbReference>
<feature type="region of interest" description="Disordered" evidence="1">
    <location>
        <begin position="177"/>
        <end position="284"/>
    </location>
</feature>
<feature type="domain" description="C2" evidence="2">
    <location>
        <begin position="1"/>
        <end position="98"/>
    </location>
</feature>
<reference evidence="3 4" key="1">
    <citation type="journal article" date="2008" name="Nature">
        <title>The genome of the model beetle and pest Tribolium castaneum.</title>
        <authorList>
            <consortium name="Tribolium Genome Sequencing Consortium"/>
            <person name="Richards S."/>
            <person name="Gibbs R.A."/>
            <person name="Weinstock G.M."/>
            <person name="Brown S.J."/>
            <person name="Denell R."/>
            <person name="Beeman R.W."/>
            <person name="Gibbs R."/>
            <person name="Beeman R.W."/>
            <person name="Brown S.J."/>
            <person name="Bucher G."/>
            <person name="Friedrich M."/>
            <person name="Grimmelikhuijzen C.J."/>
            <person name="Klingler M."/>
            <person name="Lorenzen M."/>
            <person name="Richards S."/>
            <person name="Roth S."/>
            <person name="Schroder R."/>
            <person name="Tautz D."/>
            <person name="Zdobnov E.M."/>
            <person name="Muzny D."/>
            <person name="Gibbs R.A."/>
            <person name="Weinstock G.M."/>
            <person name="Attaway T."/>
            <person name="Bell S."/>
            <person name="Buhay C.J."/>
            <person name="Chandrabose M.N."/>
            <person name="Chavez D."/>
            <person name="Clerk-Blankenburg K.P."/>
            <person name="Cree A."/>
            <person name="Dao M."/>
            <person name="Davis C."/>
            <person name="Chacko J."/>
            <person name="Dinh H."/>
            <person name="Dugan-Rocha S."/>
            <person name="Fowler G."/>
            <person name="Garner T.T."/>
            <person name="Garnes J."/>
            <person name="Gnirke A."/>
            <person name="Hawes A."/>
            <person name="Hernandez J."/>
            <person name="Hines S."/>
            <person name="Holder M."/>
            <person name="Hume J."/>
            <person name="Jhangiani S.N."/>
            <person name="Joshi V."/>
            <person name="Khan Z.M."/>
            <person name="Jackson L."/>
            <person name="Kovar C."/>
            <person name="Kowis A."/>
            <person name="Lee S."/>
            <person name="Lewis L.R."/>
            <person name="Margolis J."/>
            <person name="Morgan M."/>
            <person name="Nazareth L.V."/>
            <person name="Nguyen N."/>
            <person name="Okwuonu G."/>
            <person name="Parker D."/>
            <person name="Richards S."/>
            <person name="Ruiz S.J."/>
            <person name="Santibanez J."/>
            <person name="Savard J."/>
            <person name="Scherer S.E."/>
            <person name="Schneider B."/>
            <person name="Sodergren E."/>
            <person name="Tautz D."/>
            <person name="Vattahil S."/>
            <person name="Villasana D."/>
            <person name="White C.S."/>
            <person name="Wright R."/>
            <person name="Park Y."/>
            <person name="Beeman R.W."/>
            <person name="Lord J."/>
            <person name="Oppert B."/>
            <person name="Lorenzen M."/>
            <person name="Brown S."/>
            <person name="Wang L."/>
            <person name="Savard J."/>
            <person name="Tautz D."/>
            <person name="Richards S."/>
            <person name="Weinstock G."/>
            <person name="Gibbs R.A."/>
            <person name="Liu Y."/>
            <person name="Worley K."/>
            <person name="Weinstock G."/>
            <person name="Elsik C.G."/>
            <person name="Reese J.T."/>
            <person name="Elhaik E."/>
            <person name="Landan G."/>
            <person name="Graur D."/>
            <person name="Arensburger P."/>
            <person name="Atkinson P."/>
            <person name="Beeman R.W."/>
            <person name="Beidler J."/>
            <person name="Brown S.J."/>
            <person name="Demuth J.P."/>
            <person name="Drury D.W."/>
            <person name="Du Y.Z."/>
            <person name="Fujiwara H."/>
            <person name="Lorenzen M."/>
            <person name="Maselli V."/>
            <person name="Osanai M."/>
            <person name="Park Y."/>
            <person name="Robertson H.M."/>
            <person name="Tu Z."/>
            <person name="Wang J.J."/>
            <person name="Wang S."/>
            <person name="Richards S."/>
            <person name="Song H."/>
            <person name="Zhang L."/>
            <person name="Sodergren E."/>
            <person name="Werner D."/>
            <person name="Stanke M."/>
            <person name="Morgenstern B."/>
            <person name="Solovyev V."/>
            <person name="Kosarev P."/>
            <person name="Brown G."/>
            <person name="Chen H.C."/>
            <person name="Ermolaeva O."/>
            <person name="Hlavina W."/>
            <person name="Kapustin Y."/>
            <person name="Kiryutin B."/>
            <person name="Kitts P."/>
            <person name="Maglott D."/>
            <person name="Pruitt K."/>
            <person name="Sapojnikov V."/>
            <person name="Souvorov A."/>
            <person name="Mackey A.J."/>
            <person name="Waterhouse R.M."/>
            <person name="Wyder S."/>
            <person name="Zdobnov E.M."/>
            <person name="Zdobnov E.M."/>
            <person name="Wyder S."/>
            <person name="Kriventseva E.V."/>
            <person name="Kadowaki T."/>
            <person name="Bork P."/>
            <person name="Aranda M."/>
            <person name="Bao R."/>
            <person name="Beermann A."/>
            <person name="Berns N."/>
            <person name="Bolognesi R."/>
            <person name="Bonneton F."/>
            <person name="Bopp D."/>
            <person name="Brown S.J."/>
            <person name="Bucher G."/>
            <person name="Butts T."/>
            <person name="Chaumot A."/>
            <person name="Denell R.E."/>
            <person name="Ferrier D.E."/>
            <person name="Friedrich M."/>
            <person name="Gordon C.M."/>
            <person name="Jindra M."/>
            <person name="Klingler M."/>
            <person name="Lan Q."/>
            <person name="Lattorff H.M."/>
            <person name="Laudet V."/>
            <person name="von Levetsow C."/>
            <person name="Liu Z."/>
            <person name="Lutz R."/>
            <person name="Lynch J.A."/>
            <person name="da Fonseca R.N."/>
            <person name="Posnien N."/>
            <person name="Reuter R."/>
            <person name="Roth S."/>
            <person name="Savard J."/>
            <person name="Schinko J.B."/>
            <person name="Schmitt C."/>
            <person name="Schoppmeier M."/>
            <person name="Schroder R."/>
            <person name="Shippy T.D."/>
            <person name="Simonnet F."/>
            <person name="Marques-Souza H."/>
            <person name="Tautz D."/>
            <person name="Tomoyasu Y."/>
            <person name="Trauner J."/>
            <person name="Van der Zee M."/>
            <person name="Vervoort M."/>
            <person name="Wittkopp N."/>
            <person name="Wimmer E.A."/>
            <person name="Yang X."/>
            <person name="Jones A.K."/>
            <person name="Sattelle D.B."/>
            <person name="Ebert P.R."/>
            <person name="Nelson D."/>
            <person name="Scott J.G."/>
            <person name="Beeman R.W."/>
            <person name="Muthukrishnan S."/>
            <person name="Kramer K.J."/>
            <person name="Arakane Y."/>
            <person name="Beeman R.W."/>
            <person name="Zhu Q."/>
            <person name="Hogenkamp D."/>
            <person name="Dixit R."/>
            <person name="Oppert B."/>
            <person name="Jiang H."/>
            <person name="Zou Z."/>
            <person name="Marshall J."/>
            <person name="Elpidina E."/>
            <person name="Vinokurov K."/>
            <person name="Oppert C."/>
            <person name="Zou Z."/>
            <person name="Evans J."/>
            <person name="Lu Z."/>
            <person name="Zhao P."/>
            <person name="Sumathipala N."/>
            <person name="Altincicek B."/>
            <person name="Vilcinskas A."/>
            <person name="Williams M."/>
            <person name="Hultmark D."/>
            <person name="Hetru C."/>
            <person name="Jiang H."/>
            <person name="Grimmelikhuijzen C.J."/>
            <person name="Hauser F."/>
            <person name="Cazzamali G."/>
            <person name="Williamson M."/>
            <person name="Park Y."/>
            <person name="Li B."/>
            <person name="Tanaka Y."/>
            <person name="Predel R."/>
            <person name="Neupert S."/>
            <person name="Schachtner J."/>
            <person name="Verleyen P."/>
            <person name="Raible F."/>
            <person name="Bork P."/>
            <person name="Friedrich M."/>
            <person name="Walden K.K."/>
            <person name="Robertson H.M."/>
            <person name="Angeli S."/>
            <person name="Foret S."/>
            <person name="Bucher G."/>
            <person name="Schuetz S."/>
            <person name="Maleszka R."/>
            <person name="Wimmer E.A."/>
            <person name="Beeman R.W."/>
            <person name="Lorenzen M."/>
            <person name="Tomoyasu Y."/>
            <person name="Miller S.C."/>
            <person name="Grossmann D."/>
            <person name="Bucher G."/>
        </authorList>
    </citation>
    <scope>NUCLEOTIDE SEQUENCE [LARGE SCALE GENOMIC DNA]</scope>
    <source>
        <strain evidence="3 4">Georgia GA2</strain>
    </source>
</reference>
<dbReference type="InParanoid" id="A0A139W8Y0"/>
<dbReference type="FunFam" id="2.60.40.150:FF:000031">
    <property type="entry name" value="Protein unc-13 homolog B"/>
    <property type="match status" value="1"/>
</dbReference>
<dbReference type="Proteomes" id="UP000007266">
    <property type="component" value="Unassembled WGS sequence"/>
</dbReference>
<dbReference type="InterPro" id="IPR000008">
    <property type="entry name" value="C2_dom"/>
</dbReference>
<dbReference type="STRING" id="7070.A0A139W8Y0"/>
<gene>
    <name evidence="3" type="primary">AUGUSTUS-3.0.2_35020</name>
    <name evidence="3" type="ORF">TcasGA2_TC035020</name>
</gene>
<sequence>MSLLSVTVKKARYVGAQASQFNTYVTLKLQNVKSTTVTVKGATPCWEQDFLFETNDLNTGLLIEVWSKGMIWDRAMGYHWIPLQTVQYSNEEGNGQWLSLEAELVMRDGEVVGTKNPTGHSLLVDCRFELPFGRCDPPTGWRSILRGSTVCRNDSSTKPYASIAGYSEDSDYTSDLNYPVGQHANSSASQFRSAAHQINTPQRSLETSRENSYERDDGPGHHHLAQPMTHQHHLSPGSHRRHQRYSPGNDEYNYSGPKYQDANSDFDPLFYNSRPRNKPDYSSRRRKYEWEHEESQETWASCETSFYNQSVDSVDYVDSQYYNNQSRPKARRPSLERQSTLYDDSTYYGDSIYYPNDNITQLPSIPYMNKRRFSNAALDEYDSPYNSTPTIRRKMPQIPTKRSTSRQSSLNDGFRTPENCSHRGASLPPTPTKAPKMLPKVTPKAFNSLPPTPGRQLPKPNLNHRSAKPRRNNLMKRTSSAEYNEVDYEYYERPGAVSAKEMYNEDYNYAYQSIDNLPAQPEEMEVRGLEFSSDRTSDVVSTMNAKNDEYYFSAQEEPQEYYNDARNRNQKLEVPDDDVPEKKSVSFEEEDEAKPRPQVTAQQRWLWAYNKIIMQLNLHKLIWYPHCLHLDLVITHPEVPCPNSTMDSHSTEWALLFPLKAGLFTMKSSTSLKTNPSTPRLRMRRGSSMSDLDKLSSTLPDLVRSTTTNTSLPHSPHLSRSFLSSNTPSVRGSIGDLMNQKKYGSSQWSVRSETLIARTVPLSTVTTKSLSPLEVEVEEGPLTAAQRTKKLSRLIKQQRSVGQWRIVESLVRSFLERVGGLEGRWRERVGVVVGR</sequence>
<organism evidence="3 4">
    <name type="scientific">Tribolium castaneum</name>
    <name type="common">Red flour beetle</name>
    <dbReference type="NCBI Taxonomy" id="7070"/>
    <lineage>
        <taxon>Eukaryota</taxon>
        <taxon>Metazoa</taxon>
        <taxon>Ecdysozoa</taxon>
        <taxon>Arthropoda</taxon>
        <taxon>Hexapoda</taxon>
        <taxon>Insecta</taxon>
        <taxon>Pterygota</taxon>
        <taxon>Neoptera</taxon>
        <taxon>Endopterygota</taxon>
        <taxon>Coleoptera</taxon>
        <taxon>Polyphaga</taxon>
        <taxon>Cucujiformia</taxon>
        <taxon>Tenebrionidae</taxon>
        <taxon>Tenebrionidae incertae sedis</taxon>
        <taxon>Tribolium</taxon>
    </lineage>
</organism>
<dbReference type="Pfam" id="PF00168">
    <property type="entry name" value="C2"/>
    <property type="match status" value="1"/>
</dbReference>
<proteinExistence type="predicted"/>
<evidence type="ECO:0000313" key="4">
    <source>
        <dbReference type="Proteomes" id="UP000007266"/>
    </source>
</evidence>
<dbReference type="SMART" id="SM00239">
    <property type="entry name" value="C2"/>
    <property type="match status" value="1"/>
</dbReference>
<feature type="region of interest" description="Disordered" evidence="1">
    <location>
        <begin position="384"/>
        <end position="437"/>
    </location>
</feature>
<dbReference type="PANTHER" id="PTHR10480">
    <property type="entry name" value="PROTEIN UNC-13 HOMOLOG"/>
    <property type="match status" value="1"/>
</dbReference>
<dbReference type="AlphaFoldDB" id="A0A139W8Y0"/>
<dbReference type="GO" id="GO:0007268">
    <property type="term" value="P:chemical synaptic transmission"/>
    <property type="evidence" value="ECO:0007669"/>
    <property type="project" value="InterPro"/>
</dbReference>
<name>A0A139W8Y0_TRICA</name>
<dbReference type="PANTHER" id="PTHR10480:SF12">
    <property type="entry name" value="UNC-13, ISOFORM E"/>
    <property type="match status" value="1"/>
</dbReference>
<feature type="compositionally biased region" description="Basic and acidic residues" evidence="1">
    <location>
        <begin position="206"/>
        <end position="220"/>
    </location>
</feature>
<dbReference type="PROSITE" id="PS50004">
    <property type="entry name" value="C2"/>
    <property type="match status" value="1"/>
</dbReference>
<feature type="compositionally biased region" description="Basic residues" evidence="1">
    <location>
        <begin position="230"/>
        <end position="244"/>
    </location>
</feature>
<dbReference type="SUPFAM" id="SSF49562">
    <property type="entry name" value="C2 domain (Calcium/lipid-binding domain, CaLB)"/>
    <property type="match status" value="1"/>
</dbReference>
<feature type="compositionally biased region" description="Polar residues" evidence="1">
    <location>
        <begin position="669"/>
        <end position="678"/>
    </location>
</feature>
<evidence type="ECO:0000259" key="2">
    <source>
        <dbReference type="PROSITE" id="PS50004"/>
    </source>
</evidence>
<dbReference type="EMBL" id="KQ972879">
    <property type="protein sequence ID" value="KXZ75739.1"/>
    <property type="molecule type" value="Genomic_DNA"/>
</dbReference>
<accession>A0A139W8Y0</accession>
<feature type="compositionally biased region" description="Basic and acidic residues" evidence="1">
    <location>
        <begin position="568"/>
        <end position="586"/>
    </location>
</feature>
<dbReference type="GO" id="GO:0045202">
    <property type="term" value="C:synapse"/>
    <property type="evidence" value="ECO:0007669"/>
    <property type="project" value="GOC"/>
</dbReference>
<evidence type="ECO:0000256" key="1">
    <source>
        <dbReference type="SAM" id="MobiDB-lite"/>
    </source>
</evidence>
<feature type="region of interest" description="Disordered" evidence="1">
    <location>
        <begin position="568"/>
        <end position="596"/>
    </location>
</feature>
<keyword evidence="4" id="KW-1185">Reference proteome</keyword>
<feature type="region of interest" description="Disordered" evidence="1">
    <location>
        <begin position="448"/>
        <end position="467"/>
    </location>
</feature>
<reference evidence="3 4" key="2">
    <citation type="journal article" date="2010" name="Nucleic Acids Res.">
        <title>BeetleBase in 2010: revisions to provide comprehensive genomic information for Tribolium castaneum.</title>
        <authorList>
            <person name="Kim H.S."/>
            <person name="Murphy T."/>
            <person name="Xia J."/>
            <person name="Caragea D."/>
            <person name="Park Y."/>
            <person name="Beeman R.W."/>
            <person name="Lorenzen M.D."/>
            <person name="Butcher S."/>
            <person name="Manak J.R."/>
            <person name="Brown S.J."/>
        </authorList>
    </citation>
    <scope>NUCLEOTIDE SEQUENCE [LARGE SCALE GENOMIC DNA]</scope>
    <source>
        <strain evidence="3 4">Georgia GA2</strain>
    </source>
</reference>
<dbReference type="GO" id="GO:0019992">
    <property type="term" value="F:diacylglycerol binding"/>
    <property type="evidence" value="ECO:0007669"/>
    <property type="project" value="InterPro"/>
</dbReference>
<evidence type="ECO:0000313" key="3">
    <source>
        <dbReference type="EMBL" id="KXZ75739.1"/>
    </source>
</evidence>
<feature type="compositionally biased region" description="Polar residues" evidence="1">
    <location>
        <begin position="183"/>
        <end position="205"/>
    </location>
</feature>
<dbReference type="InterPro" id="IPR035892">
    <property type="entry name" value="C2_domain_sf"/>
</dbReference>
<dbReference type="InterPro" id="IPR027080">
    <property type="entry name" value="Unc-13"/>
</dbReference>
<dbReference type="CDD" id="cd08394">
    <property type="entry name" value="C2A_Munc13"/>
    <property type="match status" value="1"/>
</dbReference>
<feature type="compositionally biased region" description="Polar residues" evidence="1">
    <location>
        <begin position="400"/>
        <end position="411"/>
    </location>
</feature>